<accession>A0A2M7H2U5</accession>
<dbReference type="EMBL" id="PFGC01000047">
    <property type="protein sequence ID" value="PIW36567.1"/>
    <property type="molecule type" value="Genomic_DNA"/>
</dbReference>
<evidence type="ECO:0000313" key="1">
    <source>
        <dbReference type="EMBL" id="PIW36567.1"/>
    </source>
</evidence>
<comment type="caution">
    <text evidence="1">The sequence shown here is derived from an EMBL/GenBank/DDBJ whole genome shotgun (WGS) entry which is preliminary data.</text>
</comment>
<evidence type="ECO:0000313" key="2">
    <source>
        <dbReference type="Proteomes" id="UP000230292"/>
    </source>
</evidence>
<dbReference type="AlphaFoldDB" id="A0A2M7H2U5"/>
<name>A0A2M7H2U5_9BACT</name>
<reference evidence="1 2" key="1">
    <citation type="submission" date="2017-09" db="EMBL/GenBank/DDBJ databases">
        <title>Depth-based differentiation of microbial function through sediment-hosted aquifers and enrichment of novel symbionts in the deep terrestrial subsurface.</title>
        <authorList>
            <person name="Probst A.J."/>
            <person name="Ladd B."/>
            <person name="Jarett J.K."/>
            <person name="Geller-Mcgrath D.E."/>
            <person name="Sieber C.M."/>
            <person name="Emerson J.B."/>
            <person name="Anantharaman K."/>
            <person name="Thomas B.C."/>
            <person name="Malmstrom R."/>
            <person name="Stieglmeier M."/>
            <person name="Klingl A."/>
            <person name="Woyke T."/>
            <person name="Ryan C.M."/>
            <person name="Banfield J.F."/>
        </authorList>
    </citation>
    <scope>NUCLEOTIDE SEQUENCE [LARGE SCALE GENOMIC DNA]</scope>
    <source>
        <strain evidence="1">CG15_BIG_FIL_POST_REV_8_21_14_020_45_12</strain>
    </source>
</reference>
<proteinExistence type="predicted"/>
<sequence>MGRLKEPSEYERQYDTFIIKRFLDRKKASTESVSDDEKEKALRDFTRELMLYFDKGEEWKAKRSTIEKWMDRDRRLDELYNNAQAPVGIYCTTCGDELEMNLKTPAEKDGKDDVLFFYRCSKKHRGRAFYSVGAEYISKPSLCVECGEDTLVSESGRDNDALTIIDTCTACGHVDSFTFDSDPEFTDEEFESLRAKYCLSDEEGEQYLDMLSSMEDMKKLQEQIQDREDTQAMYALIESIQRISVPQFKESMVKLMEDAAFSNIHFDDPVMKGDVQLKLYADDSTTANAYDREKSITKLIRKELAHTNWKLMNDGVSFRMGVFTIRFRGFDNEDDVKKLVEIRLKRGELELPGLSAGAEASNVTLAAGDGSIVIP</sequence>
<protein>
    <submittedName>
        <fullName evidence="1">Uncharacterized protein</fullName>
    </submittedName>
</protein>
<organism evidence="1 2">
    <name type="scientific">Candidatus Kerfeldbacteria bacterium CG15_BIG_FIL_POST_REV_8_21_14_020_45_12</name>
    <dbReference type="NCBI Taxonomy" id="2014247"/>
    <lineage>
        <taxon>Bacteria</taxon>
        <taxon>Candidatus Kerfeldiibacteriota</taxon>
    </lineage>
</organism>
<dbReference type="Proteomes" id="UP000230292">
    <property type="component" value="Unassembled WGS sequence"/>
</dbReference>
<gene>
    <name evidence="1" type="ORF">COW24_04610</name>
</gene>